<sequence>MTSHVFICMILSSALFMMYLLLSKFIMTNQNLSKLSSFECGYDTMSKMRQPFSTKFFVLIVLFVVFDIELALFFPLAYSLQIYVDHQSILILMVILLILLAGVFLEWHNGALDWKL</sequence>
<comment type="similarity">
    <text evidence="2 9">Belongs to the complex I subunit 3 family.</text>
</comment>
<name>V9IPN4_PHYAT</name>
<keyword evidence="9" id="KW-0520">NAD</keyword>
<geneLocation type="mitochondrion" evidence="10"/>
<reference evidence="10" key="1">
    <citation type="journal article" date="2014" name="J. Molluscan Stud.">
        <title>Physella acuta: atypical mitochondrial gene order among panpulmonates (Gastropoda).</title>
        <authorList>
            <person name="Nolan J.R."/>
            <person name="Bergthorsson U."/>
            <person name="Adema C.M."/>
        </authorList>
    </citation>
    <scope>NUCLEOTIDE SEQUENCE</scope>
    <source>
        <strain evidence="10">A</strain>
    </source>
</reference>
<keyword evidence="6 9" id="KW-1133">Transmembrane helix</keyword>
<dbReference type="Pfam" id="PF00507">
    <property type="entry name" value="Oxidored_q4"/>
    <property type="match status" value="1"/>
</dbReference>
<dbReference type="PANTHER" id="PTHR11058">
    <property type="entry name" value="NADH-UBIQUINONE OXIDOREDUCTASE CHAIN 3"/>
    <property type="match status" value="1"/>
</dbReference>
<feature type="transmembrane region" description="Helical" evidence="9">
    <location>
        <begin position="6"/>
        <end position="27"/>
    </location>
</feature>
<dbReference type="RefSeq" id="YP_008994241.1">
    <property type="nucleotide sequence ID" value="NC_023253.1"/>
</dbReference>
<evidence type="ECO:0000256" key="3">
    <source>
        <dbReference type="ARBA" id="ARBA00021007"/>
    </source>
</evidence>
<protein>
    <recommendedName>
        <fullName evidence="3 9">NADH-ubiquinone oxidoreductase chain 3</fullName>
        <ecNumber evidence="9">7.1.1.2</ecNumber>
    </recommendedName>
</protein>
<dbReference type="GO" id="GO:0008137">
    <property type="term" value="F:NADH dehydrogenase (ubiquinone) activity"/>
    <property type="evidence" value="ECO:0007669"/>
    <property type="project" value="UniProtKB-UniRule"/>
</dbReference>
<dbReference type="InterPro" id="IPR000440">
    <property type="entry name" value="NADH_UbQ/plastoQ_OxRdtase_su3"/>
</dbReference>
<dbReference type="PANTHER" id="PTHR11058:SF9">
    <property type="entry name" value="NADH-UBIQUINONE OXIDOREDUCTASE CHAIN 3"/>
    <property type="match status" value="1"/>
</dbReference>
<evidence type="ECO:0000256" key="4">
    <source>
        <dbReference type="ARBA" id="ARBA00022448"/>
    </source>
</evidence>
<dbReference type="GO" id="GO:0030964">
    <property type="term" value="C:NADH dehydrogenase complex"/>
    <property type="evidence" value="ECO:0007669"/>
    <property type="project" value="TreeGrafter"/>
</dbReference>
<dbReference type="EMBL" id="JQ390525">
    <property type="protein sequence ID" value="AFE62772.1"/>
    <property type="molecule type" value="Genomic_DNA"/>
</dbReference>
<evidence type="ECO:0000256" key="9">
    <source>
        <dbReference type="RuleBase" id="RU003640"/>
    </source>
</evidence>
<dbReference type="InterPro" id="IPR038430">
    <property type="entry name" value="NDAH_ubi_oxred_su3_sf"/>
</dbReference>
<keyword evidence="9" id="KW-0830">Ubiquinone</keyword>
<gene>
    <name evidence="10" type="primary">ND3</name>
</gene>
<dbReference type="CTD" id="4537"/>
<feature type="transmembrane region" description="Helical" evidence="9">
    <location>
        <begin position="56"/>
        <end position="77"/>
    </location>
</feature>
<comment type="subcellular location">
    <subcellularLocation>
        <location evidence="1">Membrane</location>
    </subcellularLocation>
    <subcellularLocation>
        <location evidence="9">Mitochondrion membrane</location>
        <topology evidence="9">Multi-pass membrane protein</topology>
    </subcellularLocation>
</comment>
<evidence type="ECO:0000256" key="8">
    <source>
        <dbReference type="ARBA" id="ARBA00049551"/>
    </source>
</evidence>
<dbReference type="OrthoDB" id="6144849at2759"/>
<dbReference type="GeneID" id="18129214"/>
<proteinExistence type="inferred from homology"/>
<dbReference type="EC" id="7.1.1.2" evidence="9"/>
<dbReference type="GO" id="GO:0031966">
    <property type="term" value="C:mitochondrial membrane"/>
    <property type="evidence" value="ECO:0007669"/>
    <property type="project" value="UniProtKB-SubCell"/>
</dbReference>
<keyword evidence="9" id="KW-0249">Electron transport</keyword>
<comment type="catalytic activity">
    <reaction evidence="8 9">
        <text>a ubiquinone + NADH + 5 H(+)(in) = a ubiquinol + NAD(+) + 4 H(+)(out)</text>
        <dbReference type="Rhea" id="RHEA:29091"/>
        <dbReference type="Rhea" id="RHEA-COMP:9565"/>
        <dbReference type="Rhea" id="RHEA-COMP:9566"/>
        <dbReference type="ChEBI" id="CHEBI:15378"/>
        <dbReference type="ChEBI" id="CHEBI:16389"/>
        <dbReference type="ChEBI" id="CHEBI:17976"/>
        <dbReference type="ChEBI" id="CHEBI:57540"/>
        <dbReference type="ChEBI" id="CHEBI:57945"/>
        <dbReference type="EC" id="7.1.1.2"/>
    </reaction>
</comment>
<evidence type="ECO:0000256" key="6">
    <source>
        <dbReference type="ARBA" id="ARBA00022989"/>
    </source>
</evidence>
<keyword evidence="7 9" id="KW-0472">Membrane</keyword>
<keyword evidence="5 9" id="KW-0812">Transmembrane</keyword>
<accession>V9IPN4</accession>
<keyword evidence="9 10" id="KW-0496">Mitochondrion</keyword>
<keyword evidence="4 9" id="KW-0813">Transport</keyword>
<organism evidence="10">
    <name type="scientific">Physella acuta</name>
    <name type="common">Acute bladder snail</name>
    <name type="synonym">Physa acuta</name>
    <dbReference type="NCBI Taxonomy" id="109671"/>
    <lineage>
        <taxon>Eukaryota</taxon>
        <taxon>Metazoa</taxon>
        <taxon>Spiralia</taxon>
        <taxon>Lophotrochozoa</taxon>
        <taxon>Mollusca</taxon>
        <taxon>Gastropoda</taxon>
        <taxon>Heterobranchia</taxon>
        <taxon>Euthyneura</taxon>
        <taxon>Panpulmonata</taxon>
        <taxon>Hygrophila</taxon>
        <taxon>Lymnaeoidea</taxon>
        <taxon>Physidae</taxon>
        <taxon>Physella</taxon>
    </lineage>
</organism>
<evidence type="ECO:0000256" key="7">
    <source>
        <dbReference type="ARBA" id="ARBA00023136"/>
    </source>
</evidence>
<evidence type="ECO:0000313" key="10">
    <source>
        <dbReference type="EMBL" id="AFE62772.1"/>
    </source>
</evidence>
<keyword evidence="9" id="KW-1278">Translocase</keyword>
<evidence type="ECO:0000256" key="5">
    <source>
        <dbReference type="ARBA" id="ARBA00022692"/>
    </source>
</evidence>
<evidence type="ECO:0000256" key="2">
    <source>
        <dbReference type="ARBA" id="ARBA00008472"/>
    </source>
</evidence>
<keyword evidence="9" id="KW-0679">Respiratory chain</keyword>
<evidence type="ECO:0000256" key="1">
    <source>
        <dbReference type="ARBA" id="ARBA00004370"/>
    </source>
</evidence>
<feature type="transmembrane region" description="Helical" evidence="9">
    <location>
        <begin position="89"/>
        <end position="107"/>
    </location>
</feature>
<comment type="function">
    <text evidence="9">Core subunit of the mitochondrial membrane respiratory chain NADH dehydrogenase (Complex I) which catalyzes electron transfer from NADH through the respiratory chain, using ubiquinone as an electron acceptor. Essential for the catalytic activity of complex I.</text>
</comment>
<dbReference type="AlphaFoldDB" id="V9IPN4"/>
<dbReference type="Gene3D" id="1.20.58.1610">
    <property type="entry name" value="NADH:ubiquinone/plastoquinone oxidoreductase, chain 3"/>
    <property type="match status" value="1"/>
</dbReference>